<protein>
    <submittedName>
        <fullName evidence="2">Uncharacterized protein</fullName>
    </submittedName>
</protein>
<comment type="caution">
    <text evidence="2">The sequence shown here is derived from an EMBL/GenBank/DDBJ whole genome shotgun (WGS) entry which is preliminary data.</text>
</comment>
<dbReference type="RefSeq" id="WP_225406796.1">
    <property type="nucleotide sequence ID" value="NZ_JAYJJR010000027.1"/>
</dbReference>
<proteinExistence type="predicted"/>
<reference evidence="2 3" key="1">
    <citation type="submission" date="2023-12" db="EMBL/GenBank/DDBJ databases">
        <title>Description of new species of Mycobacterium terrae complex isolated from sewage at the Sao Paulo Zoological Park Foundation in Brazil.</title>
        <authorList>
            <person name="Romagnoli C.L."/>
            <person name="Conceicao E.C."/>
            <person name="Machado E."/>
            <person name="Barreto L.B.P.F."/>
            <person name="Sharma A."/>
            <person name="Silva N.M."/>
            <person name="Marques L.E."/>
            <person name="Juliana M.A."/>
            <person name="Lourenco M.C.S."/>
            <person name="Digiampietri L.A."/>
            <person name="Suffys P.N."/>
            <person name="Viana-Niero C."/>
        </authorList>
    </citation>
    <scope>NUCLEOTIDE SEQUENCE [LARGE SCALE GENOMIC DNA]</scope>
    <source>
        <strain evidence="2 3">MYC098</strain>
    </source>
</reference>
<dbReference type="EMBL" id="JAYJJR010000027">
    <property type="protein sequence ID" value="MEB3024061.1"/>
    <property type="molecule type" value="Genomic_DNA"/>
</dbReference>
<name>A0ABU5XPB3_9MYCO</name>
<feature type="compositionally biased region" description="Basic and acidic residues" evidence="1">
    <location>
        <begin position="219"/>
        <end position="228"/>
    </location>
</feature>
<gene>
    <name evidence="2" type="ORF">K6T79_23850</name>
</gene>
<evidence type="ECO:0000313" key="2">
    <source>
        <dbReference type="EMBL" id="MEB3024061.1"/>
    </source>
</evidence>
<organism evidence="2 3">
    <name type="scientific">[Mycobacterium] crassicus</name>
    <dbReference type="NCBI Taxonomy" id="2872309"/>
    <lineage>
        <taxon>Bacteria</taxon>
        <taxon>Bacillati</taxon>
        <taxon>Actinomycetota</taxon>
        <taxon>Actinomycetes</taxon>
        <taxon>Mycobacteriales</taxon>
        <taxon>Mycobacteriaceae</taxon>
        <taxon>Mycolicibacter</taxon>
    </lineage>
</organism>
<sequence>MTAPVNDALEKSFLTHAHYLRAFAQLAGFSFWPNKDLAALQTLAQRVATAFPAPKAIPTVDINELTKCLNRAWGTELLLGLASKFEEDELVRLSNSWGSVQTYYVGYAATQALIIAEGRSRPTDHPKTQSQVRALWVERQSAVEPFSFAAMPGCKSNPSAYANGPGRPIDAGVTGWPTVGSTNCWDIAATALRSTRNDAVAKKLQEARVKKAREKKKAWHTEEADRLAQGKKPRKEPAFSSTANLTKPERSALEAGVRPYTMLDYLFRLRIKANYEEAAMFTDGPTTEFASSGVALDMVRIASAIMIAHEVRIARLVGKATLTSLATDWITKNSATSNLGIAQDADPDHHCLNVRRHQRASLRASQLEVLTPCVT</sequence>
<accession>A0ABU5XPB3</accession>
<dbReference type="Proteomes" id="UP001299596">
    <property type="component" value="Unassembled WGS sequence"/>
</dbReference>
<evidence type="ECO:0000313" key="3">
    <source>
        <dbReference type="Proteomes" id="UP001299596"/>
    </source>
</evidence>
<feature type="region of interest" description="Disordered" evidence="1">
    <location>
        <begin position="213"/>
        <end position="243"/>
    </location>
</feature>
<evidence type="ECO:0000256" key="1">
    <source>
        <dbReference type="SAM" id="MobiDB-lite"/>
    </source>
</evidence>
<keyword evidence="3" id="KW-1185">Reference proteome</keyword>